<dbReference type="PROSITE" id="PS01124">
    <property type="entry name" value="HTH_ARAC_FAMILY_2"/>
    <property type="match status" value="1"/>
</dbReference>
<dbReference type="Proteomes" id="UP000248790">
    <property type="component" value="Unassembled WGS sequence"/>
</dbReference>
<dbReference type="SMART" id="SM00342">
    <property type="entry name" value="HTH_ARAC"/>
    <property type="match status" value="1"/>
</dbReference>
<dbReference type="InterPro" id="IPR009057">
    <property type="entry name" value="Homeodomain-like_sf"/>
</dbReference>
<dbReference type="AlphaFoldDB" id="A0A327WZ57"/>
<gene>
    <name evidence="5" type="ORF">LX87_02588</name>
</gene>
<dbReference type="Gene3D" id="1.10.10.60">
    <property type="entry name" value="Homeodomain-like"/>
    <property type="match status" value="2"/>
</dbReference>
<keyword evidence="2 5" id="KW-0238">DNA-binding</keyword>
<proteinExistence type="predicted"/>
<dbReference type="Pfam" id="PF12833">
    <property type="entry name" value="HTH_18"/>
    <property type="match status" value="1"/>
</dbReference>
<dbReference type="GO" id="GO:0043565">
    <property type="term" value="F:sequence-specific DNA binding"/>
    <property type="evidence" value="ECO:0007669"/>
    <property type="project" value="InterPro"/>
</dbReference>
<keyword evidence="1" id="KW-0805">Transcription regulation</keyword>
<dbReference type="InterPro" id="IPR053142">
    <property type="entry name" value="PchR_regulatory_protein"/>
</dbReference>
<dbReference type="GO" id="GO:0003700">
    <property type="term" value="F:DNA-binding transcription factor activity"/>
    <property type="evidence" value="ECO:0007669"/>
    <property type="project" value="InterPro"/>
</dbReference>
<accession>A0A327WZ57</accession>
<dbReference type="OrthoDB" id="799767at2"/>
<dbReference type="PROSITE" id="PS00041">
    <property type="entry name" value="HTH_ARAC_FAMILY_1"/>
    <property type="match status" value="1"/>
</dbReference>
<dbReference type="InterPro" id="IPR018060">
    <property type="entry name" value="HTH_AraC"/>
</dbReference>
<dbReference type="PANTHER" id="PTHR47893">
    <property type="entry name" value="REGULATORY PROTEIN PCHR"/>
    <property type="match status" value="1"/>
</dbReference>
<name>A0A327WZ57_LARAB</name>
<dbReference type="EMBL" id="QLMC01000003">
    <property type="protein sequence ID" value="RAJ97685.1"/>
    <property type="molecule type" value="Genomic_DNA"/>
</dbReference>
<protein>
    <submittedName>
        <fullName evidence="5">AraC-like DNA-binding protein</fullName>
    </submittedName>
</protein>
<keyword evidence="3" id="KW-0804">Transcription</keyword>
<evidence type="ECO:0000256" key="3">
    <source>
        <dbReference type="ARBA" id="ARBA00023163"/>
    </source>
</evidence>
<feature type="domain" description="HTH araC/xylS-type" evidence="4">
    <location>
        <begin position="242"/>
        <end position="340"/>
    </location>
</feature>
<evidence type="ECO:0000259" key="4">
    <source>
        <dbReference type="PROSITE" id="PS01124"/>
    </source>
</evidence>
<dbReference type="RefSeq" id="WP_111628654.1">
    <property type="nucleotide sequence ID" value="NZ_QLMC01000003.1"/>
</dbReference>
<dbReference type="PANTHER" id="PTHR47893:SF1">
    <property type="entry name" value="REGULATORY PROTEIN PCHR"/>
    <property type="match status" value="1"/>
</dbReference>
<dbReference type="SUPFAM" id="SSF46689">
    <property type="entry name" value="Homeodomain-like"/>
    <property type="match status" value="2"/>
</dbReference>
<evidence type="ECO:0000313" key="5">
    <source>
        <dbReference type="EMBL" id="RAJ97685.1"/>
    </source>
</evidence>
<sequence length="357" mass="40853">MTGKGETITQKGEIKNIACIGRQDATAINYTLNCFGTDEVIEKRDCHQKEDADACSYEYSSPGVHIWYGTIQARKKTEIHFEVSGPCIQMVFSIQSTLYGFDSDRRPVYNFSSHEHNILLVTNHVVSVEVHPEACVETLLITLTPDLFFSYFAANTVLFAGFRKNIGLKIPTRFSRQNLPITPRISVLLNDILYCSLCGDSKRLFLQAKVMELLAVQLDQYDQCRTEPVYPRIKKEEVEKMHQVQQLMLENPEKTFSLKELSREVGTNEYNLKKHFKQVFGNTVFGYLQTFRMEKAKEMLSDGKVKVAEVSRLLGYKHATHFTAAFKKHFGFLPNKIKGILLVDLLEIDLTVFLEVI</sequence>
<reference evidence="5 6" key="1">
    <citation type="submission" date="2018-06" db="EMBL/GenBank/DDBJ databases">
        <title>Genomic Encyclopedia of Archaeal and Bacterial Type Strains, Phase II (KMG-II): from individual species to whole genera.</title>
        <authorList>
            <person name="Goeker M."/>
        </authorList>
    </citation>
    <scope>NUCLEOTIDE SEQUENCE [LARGE SCALE GENOMIC DNA]</scope>
    <source>
        <strain evidence="5 6">DSM 21851</strain>
    </source>
</reference>
<comment type="caution">
    <text evidence="5">The sequence shown here is derived from an EMBL/GenBank/DDBJ whole genome shotgun (WGS) entry which is preliminary data.</text>
</comment>
<organism evidence="5 6">
    <name type="scientific">Larkinella arboricola</name>
    <dbReference type="NCBI Taxonomy" id="643671"/>
    <lineage>
        <taxon>Bacteria</taxon>
        <taxon>Pseudomonadati</taxon>
        <taxon>Bacteroidota</taxon>
        <taxon>Cytophagia</taxon>
        <taxon>Cytophagales</taxon>
        <taxon>Spirosomataceae</taxon>
        <taxon>Larkinella</taxon>
    </lineage>
</organism>
<dbReference type="InterPro" id="IPR018062">
    <property type="entry name" value="HTH_AraC-typ_CS"/>
</dbReference>
<evidence type="ECO:0000256" key="2">
    <source>
        <dbReference type="ARBA" id="ARBA00023125"/>
    </source>
</evidence>
<evidence type="ECO:0000313" key="6">
    <source>
        <dbReference type="Proteomes" id="UP000248790"/>
    </source>
</evidence>
<keyword evidence="6" id="KW-1185">Reference proteome</keyword>
<evidence type="ECO:0000256" key="1">
    <source>
        <dbReference type="ARBA" id="ARBA00023015"/>
    </source>
</evidence>